<feature type="non-terminal residue" evidence="2">
    <location>
        <position position="105"/>
    </location>
</feature>
<evidence type="ECO:0000313" key="2">
    <source>
        <dbReference type="EMBL" id="KKM69632.1"/>
    </source>
</evidence>
<gene>
    <name evidence="2" type="ORF">LCGC14_1448760</name>
</gene>
<dbReference type="AlphaFoldDB" id="A0A0F9MKC8"/>
<evidence type="ECO:0000256" key="1">
    <source>
        <dbReference type="SAM" id="Coils"/>
    </source>
</evidence>
<keyword evidence="1" id="KW-0175">Coiled coil</keyword>
<organism evidence="2">
    <name type="scientific">marine sediment metagenome</name>
    <dbReference type="NCBI Taxonomy" id="412755"/>
    <lineage>
        <taxon>unclassified sequences</taxon>
        <taxon>metagenomes</taxon>
        <taxon>ecological metagenomes</taxon>
    </lineage>
</organism>
<feature type="coiled-coil region" evidence="1">
    <location>
        <begin position="44"/>
        <end position="71"/>
    </location>
</feature>
<proteinExistence type="predicted"/>
<sequence>MKYTKHILAAAILSATSAPVYAGSEIETLINMLHENGMVSDEQYSRLQAELKQNQSQANEQQATLDKKIAEATKPSDVEVSVKGGLSLKTRDGKFESKLGGRLQA</sequence>
<protein>
    <submittedName>
        <fullName evidence="2">Uncharacterized protein</fullName>
    </submittedName>
</protein>
<dbReference type="EMBL" id="LAZR01009955">
    <property type="protein sequence ID" value="KKM69632.1"/>
    <property type="molecule type" value="Genomic_DNA"/>
</dbReference>
<comment type="caution">
    <text evidence="2">The sequence shown here is derived from an EMBL/GenBank/DDBJ whole genome shotgun (WGS) entry which is preliminary data.</text>
</comment>
<accession>A0A0F9MKC8</accession>
<reference evidence="2" key="1">
    <citation type="journal article" date="2015" name="Nature">
        <title>Complex archaea that bridge the gap between prokaryotes and eukaryotes.</title>
        <authorList>
            <person name="Spang A."/>
            <person name="Saw J.H."/>
            <person name="Jorgensen S.L."/>
            <person name="Zaremba-Niedzwiedzka K."/>
            <person name="Martijn J."/>
            <person name="Lind A.E."/>
            <person name="van Eijk R."/>
            <person name="Schleper C."/>
            <person name="Guy L."/>
            <person name="Ettema T.J."/>
        </authorList>
    </citation>
    <scope>NUCLEOTIDE SEQUENCE</scope>
</reference>
<name>A0A0F9MKC8_9ZZZZ</name>